<name>A0AAN9MF05_CANGL</name>
<keyword evidence="2" id="KW-1185">Reference proteome</keyword>
<comment type="caution">
    <text evidence="1">The sequence shown here is derived from an EMBL/GenBank/DDBJ whole genome shotgun (WGS) entry which is preliminary data.</text>
</comment>
<protein>
    <submittedName>
        <fullName evidence="1">Uncharacterized protein</fullName>
    </submittedName>
</protein>
<gene>
    <name evidence="1" type="ORF">VNO77_08232</name>
</gene>
<dbReference type="Proteomes" id="UP001367508">
    <property type="component" value="Unassembled WGS sequence"/>
</dbReference>
<proteinExistence type="predicted"/>
<evidence type="ECO:0000313" key="2">
    <source>
        <dbReference type="Proteomes" id="UP001367508"/>
    </source>
</evidence>
<dbReference type="EMBL" id="JAYMYQ010000002">
    <property type="protein sequence ID" value="KAK7350108.1"/>
    <property type="molecule type" value="Genomic_DNA"/>
</dbReference>
<dbReference type="AlphaFoldDB" id="A0AAN9MF05"/>
<sequence length="92" mass="10533">MTPLHLSSSVDQLKVTCPYLECPSHEYPIEATSTTSVLKGKGRFEENLPQSHDEDQTPCICRLSGFRSQQRSWGLLQLRRMTPRMETIRPTV</sequence>
<evidence type="ECO:0000313" key="1">
    <source>
        <dbReference type="EMBL" id="KAK7350108.1"/>
    </source>
</evidence>
<organism evidence="1 2">
    <name type="scientific">Canavalia gladiata</name>
    <name type="common">Sword bean</name>
    <name type="synonym">Dolichos gladiatus</name>
    <dbReference type="NCBI Taxonomy" id="3824"/>
    <lineage>
        <taxon>Eukaryota</taxon>
        <taxon>Viridiplantae</taxon>
        <taxon>Streptophyta</taxon>
        <taxon>Embryophyta</taxon>
        <taxon>Tracheophyta</taxon>
        <taxon>Spermatophyta</taxon>
        <taxon>Magnoliopsida</taxon>
        <taxon>eudicotyledons</taxon>
        <taxon>Gunneridae</taxon>
        <taxon>Pentapetalae</taxon>
        <taxon>rosids</taxon>
        <taxon>fabids</taxon>
        <taxon>Fabales</taxon>
        <taxon>Fabaceae</taxon>
        <taxon>Papilionoideae</taxon>
        <taxon>50 kb inversion clade</taxon>
        <taxon>NPAAA clade</taxon>
        <taxon>indigoferoid/millettioid clade</taxon>
        <taxon>Phaseoleae</taxon>
        <taxon>Canavalia</taxon>
    </lineage>
</organism>
<accession>A0AAN9MF05</accession>
<reference evidence="1 2" key="1">
    <citation type="submission" date="2024-01" db="EMBL/GenBank/DDBJ databases">
        <title>The genomes of 5 underutilized Papilionoideae crops provide insights into root nodulation and disease resistanc.</title>
        <authorList>
            <person name="Jiang F."/>
        </authorList>
    </citation>
    <scope>NUCLEOTIDE SEQUENCE [LARGE SCALE GENOMIC DNA]</scope>
    <source>
        <strain evidence="1">LVBAO_FW01</strain>
        <tissue evidence="1">Leaves</tissue>
    </source>
</reference>